<protein>
    <recommendedName>
        <fullName evidence="2">Fungal lipase-type domain-containing protein</fullName>
    </recommendedName>
</protein>
<proteinExistence type="predicted"/>
<dbReference type="InterPro" id="IPR002921">
    <property type="entry name" value="Fungal_lipase-type"/>
</dbReference>
<feature type="transmembrane region" description="Helical" evidence="1">
    <location>
        <begin position="472"/>
        <end position="493"/>
    </location>
</feature>
<dbReference type="InterPro" id="IPR027417">
    <property type="entry name" value="P-loop_NTPase"/>
</dbReference>
<sequence length="827" mass="92091">QKYGDILNNLGVKKDCRHPPYITYIKEQIRVIAANIGNVVFICVANPSTLIQSISDAPKDMISIVNTALDEISPSGYVWYTNYLGLAPLARTILMGANDAKIILCGHSTGGAVAHVAHYSLISNRDYNFGNDKVISVAFGSTPFLWKSNCDTLENKQFVTYFDDQDIVPALFLPSIAKAQASRYCENSNRVAELSKFVGANFHNIMAHISEQEFKHYGVWIKLTKGLFGLERNQTDLSDHFRSEVFNTERTIQDISNKHSMANVYRKLKTFFNGQVPTSQNSATLNFCLREATAKCLATDELGPKILPCLLNTAIAGAVVTKRFGDNTIFNTLVKFKNDCFLYRLSLHDNVKCSKNDKSYDTTKNAEEDSAPWVEMLDRLSKIKPEGENTNDIMDSSDEFNHTNISTNMNSLAIHTAILLGLNHYDGEKGTTILKYAYPVAMGVVGVFGVIVTGGAGLVAGFGTYAVCTGGFVAADAAIISGISLGFAGASIFSGCEAYQAFSQAFRGADQDHFDLGIQVRLESYQEASDHYTRHLEYKAKSANIKVTEPKDATVNEMSIIAIDAPVSLSKNSRKLWNRFVPILRGIVELRKLCKNLVFIVVNGNQGVGKSWFIQSLRKVEHGSRVSTDYPSFYPYSPHQNTDAQVYIIDLPGSDSVSDKLRQYVKELFGIGSIGINLFQFDTRPQQLDREMLAMRNMFNGCSDVLICLNKVMSVPLNMKREPDNSQPLLSPILEKWTDYFEQNGVMLSGKNPKYHLMAIDMAGTNELPPFDDGGDEEEYQQECVVFERKVKRNLDILTVNGGKSRQDVVNWIDEKVKLLIKSRTMN</sequence>
<reference evidence="3 4" key="1">
    <citation type="journal article" date="2014" name="Genome Biol. Evol.">
        <title>The secreted proteins of Achlya hypogyna and Thraustotheca clavata identify the ancestral oomycete secretome and reveal gene acquisitions by horizontal gene transfer.</title>
        <authorList>
            <person name="Misner I."/>
            <person name="Blouin N."/>
            <person name="Leonard G."/>
            <person name="Richards T.A."/>
            <person name="Lane C.E."/>
        </authorList>
    </citation>
    <scope>NUCLEOTIDE SEQUENCE [LARGE SCALE GENOMIC DNA]</scope>
    <source>
        <strain evidence="3 4">ATCC 34112</strain>
    </source>
</reference>
<evidence type="ECO:0000256" key="1">
    <source>
        <dbReference type="SAM" id="Phobius"/>
    </source>
</evidence>
<keyword evidence="1" id="KW-1133">Transmembrane helix</keyword>
<comment type="caution">
    <text evidence="3">The sequence shown here is derived from an EMBL/GenBank/DDBJ whole genome shotgun (WGS) entry which is preliminary data.</text>
</comment>
<dbReference type="GO" id="GO:0006629">
    <property type="term" value="P:lipid metabolic process"/>
    <property type="evidence" value="ECO:0007669"/>
    <property type="project" value="InterPro"/>
</dbReference>
<evidence type="ECO:0000313" key="4">
    <source>
        <dbReference type="Proteomes" id="UP000243217"/>
    </source>
</evidence>
<dbReference type="EMBL" id="JNBS01000248">
    <property type="protein sequence ID" value="OQS07346.1"/>
    <property type="molecule type" value="Genomic_DNA"/>
</dbReference>
<keyword evidence="4" id="KW-1185">Reference proteome</keyword>
<evidence type="ECO:0000313" key="3">
    <source>
        <dbReference type="EMBL" id="OQS07346.1"/>
    </source>
</evidence>
<accession>A0A1W0AAM8</accession>
<dbReference type="OrthoDB" id="426718at2759"/>
<keyword evidence="1" id="KW-0812">Transmembrane</keyword>
<gene>
    <name evidence="3" type="ORF">THRCLA_00641</name>
</gene>
<evidence type="ECO:0000259" key="2">
    <source>
        <dbReference type="Pfam" id="PF01764"/>
    </source>
</evidence>
<dbReference type="Gene3D" id="3.40.50.300">
    <property type="entry name" value="P-loop containing nucleotide triphosphate hydrolases"/>
    <property type="match status" value="1"/>
</dbReference>
<dbReference type="SUPFAM" id="SSF53474">
    <property type="entry name" value="alpha/beta-Hydrolases"/>
    <property type="match status" value="1"/>
</dbReference>
<organism evidence="3 4">
    <name type="scientific">Thraustotheca clavata</name>
    <dbReference type="NCBI Taxonomy" id="74557"/>
    <lineage>
        <taxon>Eukaryota</taxon>
        <taxon>Sar</taxon>
        <taxon>Stramenopiles</taxon>
        <taxon>Oomycota</taxon>
        <taxon>Saprolegniomycetes</taxon>
        <taxon>Saprolegniales</taxon>
        <taxon>Achlyaceae</taxon>
        <taxon>Thraustotheca</taxon>
    </lineage>
</organism>
<dbReference type="InterPro" id="IPR029058">
    <property type="entry name" value="AB_hydrolase_fold"/>
</dbReference>
<dbReference type="AlphaFoldDB" id="A0A1W0AAM8"/>
<dbReference type="Pfam" id="PF01764">
    <property type="entry name" value="Lipase_3"/>
    <property type="match status" value="1"/>
</dbReference>
<feature type="transmembrane region" description="Helical" evidence="1">
    <location>
        <begin position="436"/>
        <end position="460"/>
    </location>
</feature>
<feature type="non-terminal residue" evidence="3">
    <location>
        <position position="1"/>
    </location>
</feature>
<name>A0A1W0AAM8_9STRA</name>
<dbReference type="Gene3D" id="3.40.50.1820">
    <property type="entry name" value="alpha/beta hydrolase"/>
    <property type="match status" value="1"/>
</dbReference>
<dbReference type="SUPFAM" id="SSF52540">
    <property type="entry name" value="P-loop containing nucleoside triphosphate hydrolases"/>
    <property type="match status" value="1"/>
</dbReference>
<dbReference type="Proteomes" id="UP000243217">
    <property type="component" value="Unassembled WGS sequence"/>
</dbReference>
<keyword evidence="1" id="KW-0472">Membrane</keyword>
<feature type="domain" description="Fungal lipase-type" evidence="2">
    <location>
        <begin position="95"/>
        <end position="172"/>
    </location>
</feature>